<dbReference type="InterPro" id="IPR036796">
    <property type="entry name" value="Ribosomal_uL11_N_sf"/>
</dbReference>
<protein>
    <recommendedName>
        <fullName evidence="7">Large ribosomal subunit protein uL11</fullName>
    </recommendedName>
</protein>
<dbReference type="OrthoDB" id="9802408at2"/>
<dbReference type="InterPro" id="IPR036769">
    <property type="entry name" value="Ribosomal_uL11_C_sf"/>
</dbReference>
<keyword evidence="4 7" id="KW-0694">RNA-binding</keyword>
<evidence type="ECO:0000256" key="1">
    <source>
        <dbReference type="ARBA" id="ARBA00010537"/>
    </source>
</evidence>
<dbReference type="InterPro" id="IPR020785">
    <property type="entry name" value="Ribosomal_uL11_CS"/>
</dbReference>
<dbReference type="EMBL" id="RXFM01000025">
    <property type="protein sequence ID" value="RST68923.1"/>
    <property type="molecule type" value="Genomic_DNA"/>
</dbReference>
<dbReference type="SUPFAM" id="SSF46906">
    <property type="entry name" value="Ribosomal protein L11, C-terminal domain"/>
    <property type="match status" value="1"/>
</dbReference>
<evidence type="ECO:0000259" key="10">
    <source>
        <dbReference type="Pfam" id="PF00298"/>
    </source>
</evidence>
<feature type="domain" description="Large ribosomal subunit protein uL11 N-terminal" evidence="11">
    <location>
        <begin position="8"/>
        <end position="66"/>
    </location>
</feature>
<comment type="subunit">
    <text evidence="7">Part of the ribosomal stalk of the 50S ribosomal subunit. Interacts with L10 and the large rRNA to form the base of the stalk. L10 forms an elongated spine to which L12 dimers bind in a sequential fashion forming a multimeric L10(L12)X complex.</text>
</comment>
<evidence type="ECO:0000256" key="8">
    <source>
        <dbReference type="RuleBase" id="RU003978"/>
    </source>
</evidence>
<comment type="PTM">
    <text evidence="7 9">One or more lysine residues are methylated.</text>
</comment>
<dbReference type="InterPro" id="IPR020783">
    <property type="entry name" value="Ribosomal_uL11_C"/>
</dbReference>
<evidence type="ECO:0000256" key="4">
    <source>
        <dbReference type="ARBA" id="ARBA00022884"/>
    </source>
</evidence>
<dbReference type="GO" id="GO:0022625">
    <property type="term" value="C:cytosolic large ribosomal subunit"/>
    <property type="evidence" value="ECO:0007669"/>
    <property type="project" value="TreeGrafter"/>
</dbReference>
<dbReference type="FunFam" id="3.30.1550.10:FF:000005">
    <property type="entry name" value="50S ribosomal protein L11"/>
    <property type="match status" value="1"/>
</dbReference>
<gene>
    <name evidence="7 12" type="primary">rplK</name>
    <name evidence="12" type="ORF">EIC27_02545</name>
</gene>
<evidence type="ECO:0000256" key="7">
    <source>
        <dbReference type="HAMAP-Rule" id="MF_00736"/>
    </source>
</evidence>
<reference evidence="13" key="1">
    <citation type="submission" date="2018-11" db="EMBL/GenBank/DDBJ databases">
        <title>Phylogenetic, genomic, and biogeographic characterization of a novel and ubiquitous marine invertebrate-associated Rickettsiales parasite, Candidatus Marinoinvertebrata rohwerii, gen. nov., sp. nov.</title>
        <authorList>
            <person name="Klinges J.G."/>
            <person name="Rosales S.M."/>
            <person name="Mcminds R."/>
            <person name="Shaver E.C."/>
            <person name="Shantz A."/>
            <person name="Peters E.C."/>
            <person name="Burkepile D.E."/>
            <person name="Silliman B.R."/>
            <person name="Vega Thurber R.L."/>
        </authorList>
    </citation>
    <scope>NUCLEOTIDE SEQUENCE [LARGE SCALE GENOMIC DNA]</scope>
    <source>
        <strain evidence="13">a_cerv_44</strain>
    </source>
</reference>
<keyword evidence="2 7" id="KW-0488">Methylation</keyword>
<dbReference type="NCBIfam" id="TIGR01632">
    <property type="entry name" value="L11_bact"/>
    <property type="match status" value="1"/>
</dbReference>
<comment type="function">
    <text evidence="7 9">Forms part of the ribosomal stalk which helps the ribosome interact with GTP-bound translation factors.</text>
</comment>
<dbReference type="InterPro" id="IPR006519">
    <property type="entry name" value="Ribosomal_uL11_bac-typ"/>
</dbReference>
<dbReference type="PANTHER" id="PTHR11661">
    <property type="entry name" value="60S RIBOSOMAL PROTEIN L12"/>
    <property type="match status" value="1"/>
</dbReference>
<dbReference type="InterPro" id="IPR020784">
    <property type="entry name" value="Ribosomal_uL11_N"/>
</dbReference>
<dbReference type="GO" id="GO:0003735">
    <property type="term" value="F:structural constituent of ribosome"/>
    <property type="evidence" value="ECO:0007669"/>
    <property type="project" value="InterPro"/>
</dbReference>
<name>A0A3R9XXS0_9RICK</name>
<dbReference type="GO" id="GO:0006412">
    <property type="term" value="P:translation"/>
    <property type="evidence" value="ECO:0007669"/>
    <property type="project" value="UniProtKB-UniRule"/>
</dbReference>
<evidence type="ECO:0000256" key="5">
    <source>
        <dbReference type="ARBA" id="ARBA00022980"/>
    </source>
</evidence>
<proteinExistence type="inferred from homology"/>
<evidence type="ECO:0000313" key="12">
    <source>
        <dbReference type="EMBL" id="RST68923.1"/>
    </source>
</evidence>
<dbReference type="CDD" id="cd00349">
    <property type="entry name" value="Ribosomal_L11"/>
    <property type="match status" value="1"/>
</dbReference>
<evidence type="ECO:0000256" key="9">
    <source>
        <dbReference type="RuleBase" id="RU003979"/>
    </source>
</evidence>
<dbReference type="Gene3D" id="3.30.1550.10">
    <property type="entry name" value="Ribosomal protein L11/L12, N-terminal domain"/>
    <property type="match status" value="1"/>
</dbReference>
<sequence>MKKVIGEIKLQILARKANPAPPIGPALGQKGLNIADFCKQFNDRTKKEDPNMKLPVIITAYADRSFTFVVKAPPVSNLIKKYANLQKGSSTPGRESAGNLKKDDVLKIAEIKFKDMGLDELGSAAKIVEGTARSMGINIID</sequence>
<dbReference type="RefSeq" id="WP_126044586.1">
    <property type="nucleotide sequence ID" value="NZ_RXFM01000025.1"/>
</dbReference>
<accession>A0A3R9XXS0</accession>
<dbReference type="GO" id="GO:0070180">
    <property type="term" value="F:large ribosomal subunit rRNA binding"/>
    <property type="evidence" value="ECO:0007669"/>
    <property type="project" value="UniProtKB-UniRule"/>
</dbReference>
<dbReference type="Gene3D" id="1.10.10.250">
    <property type="entry name" value="Ribosomal protein L11, C-terminal domain"/>
    <property type="match status" value="1"/>
</dbReference>
<evidence type="ECO:0000256" key="2">
    <source>
        <dbReference type="ARBA" id="ARBA00022481"/>
    </source>
</evidence>
<dbReference type="PANTHER" id="PTHR11661:SF1">
    <property type="entry name" value="LARGE RIBOSOMAL SUBUNIT PROTEIN UL11M"/>
    <property type="match status" value="1"/>
</dbReference>
<evidence type="ECO:0000259" key="11">
    <source>
        <dbReference type="Pfam" id="PF03946"/>
    </source>
</evidence>
<evidence type="ECO:0000256" key="6">
    <source>
        <dbReference type="ARBA" id="ARBA00023274"/>
    </source>
</evidence>
<keyword evidence="6 7" id="KW-0687">Ribonucleoprotein</keyword>
<dbReference type="PROSITE" id="PS00359">
    <property type="entry name" value="RIBOSOMAL_L11"/>
    <property type="match status" value="1"/>
</dbReference>
<dbReference type="Proteomes" id="UP000279470">
    <property type="component" value="Unassembled WGS sequence"/>
</dbReference>
<dbReference type="SMART" id="SM00649">
    <property type="entry name" value="RL11"/>
    <property type="match status" value="1"/>
</dbReference>
<keyword evidence="5 7" id="KW-0689">Ribosomal protein</keyword>
<feature type="domain" description="Large ribosomal subunit protein uL11 C-terminal" evidence="10">
    <location>
        <begin position="71"/>
        <end position="139"/>
    </location>
</feature>
<dbReference type="HAMAP" id="MF_00736">
    <property type="entry name" value="Ribosomal_uL11"/>
    <property type="match status" value="1"/>
</dbReference>
<dbReference type="InterPro" id="IPR000911">
    <property type="entry name" value="Ribosomal_uL11"/>
</dbReference>
<dbReference type="SUPFAM" id="SSF54747">
    <property type="entry name" value="Ribosomal L11/L12e N-terminal domain"/>
    <property type="match status" value="1"/>
</dbReference>
<dbReference type="AlphaFoldDB" id="A0A3R9XXS0"/>
<dbReference type="Pfam" id="PF00298">
    <property type="entry name" value="Ribosomal_L11"/>
    <property type="match status" value="1"/>
</dbReference>
<keyword evidence="13" id="KW-1185">Reference proteome</keyword>
<evidence type="ECO:0000256" key="3">
    <source>
        <dbReference type="ARBA" id="ARBA00022730"/>
    </source>
</evidence>
<keyword evidence="3 7" id="KW-0699">rRNA-binding</keyword>
<dbReference type="Pfam" id="PF03946">
    <property type="entry name" value="Ribosomal_L11_N"/>
    <property type="match status" value="1"/>
</dbReference>
<organism evidence="12 13">
    <name type="scientific">Candidatus Aquarickettsia rohweri</name>
    <dbReference type="NCBI Taxonomy" id="2602574"/>
    <lineage>
        <taxon>Bacteria</taxon>
        <taxon>Pseudomonadati</taxon>
        <taxon>Pseudomonadota</taxon>
        <taxon>Alphaproteobacteria</taxon>
        <taxon>Rickettsiales</taxon>
        <taxon>Candidatus Midichloriaceae</taxon>
        <taxon>Candidatus Aquarickettsia</taxon>
    </lineage>
</organism>
<comment type="similarity">
    <text evidence="1 7 8">Belongs to the universal ribosomal protein uL11 family.</text>
</comment>
<evidence type="ECO:0000313" key="13">
    <source>
        <dbReference type="Proteomes" id="UP000279470"/>
    </source>
</evidence>
<comment type="caution">
    <text evidence="12">The sequence shown here is derived from an EMBL/GenBank/DDBJ whole genome shotgun (WGS) entry which is preliminary data.</text>
</comment>